<name>A0AAC9PQN6_9PSEU</name>
<evidence type="ECO:0000313" key="2">
    <source>
        <dbReference type="EMBL" id="APU13339.1"/>
    </source>
</evidence>
<keyword evidence="1" id="KW-1133">Transmembrane helix</keyword>
<reference evidence="3" key="1">
    <citation type="submission" date="2016-06" db="EMBL/GenBank/DDBJ databases">
        <title>Complete genome sequence of Actinoalloteichus fjordicus DSM 46855 (=ADI127-17), type strain of the new species Actinoalloteichus fjordicus.</title>
        <authorList>
            <person name="Ruckert C."/>
            <person name="Nouioui I."/>
            <person name="Willmese J."/>
            <person name="van Wezel G."/>
            <person name="Klenk H.-P."/>
            <person name="Kalinowski J."/>
            <person name="Zotchev S.B."/>
        </authorList>
    </citation>
    <scope>NUCLEOTIDE SEQUENCE [LARGE SCALE GENOMIC DNA]</scope>
    <source>
        <strain evidence="3">ADI127-7</strain>
    </source>
</reference>
<sequence length="304" mass="33260">MDRPDRREVVTAVSLIPRTTPGAVPEHNREALQQRWDRIRPMLLLGLLVLPAGQLVVFVGIFLDHLGPRGAATALLPGVPLAIVLTQLIRNRLLLSPSEWRSSTVLTGVFTVPFLAFPVFGGDPVDYLAGFRGALVVIAVLLPVVCLILMVRAGRILIESPATVVGASDFHLVHRIRCRRWSADVTLDEGLLRWQALRGSLSKRNHRRQIDVEGSLPLTEVLDTGVRIVRDTDRGRVWMRGRFESLRCPAGAALVLHTGDGEWLLPITEADKLGPILLARANHLRATAASGDPAVPGRPPEQLA</sequence>
<organism evidence="2 3">
    <name type="scientific">Actinoalloteichus fjordicus</name>
    <dbReference type="NCBI Taxonomy" id="1612552"/>
    <lineage>
        <taxon>Bacteria</taxon>
        <taxon>Bacillati</taxon>
        <taxon>Actinomycetota</taxon>
        <taxon>Actinomycetes</taxon>
        <taxon>Pseudonocardiales</taxon>
        <taxon>Pseudonocardiaceae</taxon>
        <taxon>Actinoalloteichus</taxon>
    </lineage>
</organism>
<feature type="transmembrane region" description="Helical" evidence="1">
    <location>
        <begin position="69"/>
        <end position="88"/>
    </location>
</feature>
<keyword evidence="1" id="KW-0472">Membrane</keyword>
<accession>A0AAC9PQN6</accession>
<gene>
    <name evidence="2" type="ORF">UA74_06330</name>
</gene>
<dbReference type="EMBL" id="CP016076">
    <property type="protein sequence ID" value="APU13339.1"/>
    <property type="molecule type" value="Genomic_DNA"/>
</dbReference>
<keyword evidence="1" id="KW-0812">Transmembrane</keyword>
<feature type="transmembrane region" description="Helical" evidence="1">
    <location>
        <begin position="42"/>
        <end position="63"/>
    </location>
</feature>
<evidence type="ECO:0000313" key="3">
    <source>
        <dbReference type="Proteomes" id="UP000185511"/>
    </source>
</evidence>
<keyword evidence="3" id="KW-1185">Reference proteome</keyword>
<dbReference type="Proteomes" id="UP000185511">
    <property type="component" value="Chromosome"/>
</dbReference>
<proteinExistence type="predicted"/>
<dbReference type="KEGG" id="acad:UA74_06330"/>
<feature type="transmembrane region" description="Helical" evidence="1">
    <location>
        <begin position="127"/>
        <end position="151"/>
    </location>
</feature>
<feature type="transmembrane region" description="Helical" evidence="1">
    <location>
        <begin position="100"/>
        <end position="121"/>
    </location>
</feature>
<dbReference type="AlphaFoldDB" id="A0AAC9PQN6"/>
<dbReference type="RefSeq" id="WP_075764019.1">
    <property type="nucleotide sequence ID" value="NZ_CP016076.1"/>
</dbReference>
<evidence type="ECO:0000256" key="1">
    <source>
        <dbReference type="SAM" id="Phobius"/>
    </source>
</evidence>
<protein>
    <submittedName>
        <fullName evidence="2">Uncharacterized protein</fullName>
    </submittedName>
</protein>